<dbReference type="EMBL" id="QGKX02000088">
    <property type="protein sequence ID" value="KAF3585879.1"/>
    <property type="molecule type" value="Genomic_DNA"/>
</dbReference>
<evidence type="ECO:0000313" key="2">
    <source>
        <dbReference type="EMBL" id="KAF3585879.1"/>
    </source>
</evidence>
<accession>A0A8S9S1E3</accession>
<organism evidence="2 3">
    <name type="scientific">Brassica cretica</name>
    <name type="common">Mustard</name>
    <dbReference type="NCBI Taxonomy" id="69181"/>
    <lineage>
        <taxon>Eukaryota</taxon>
        <taxon>Viridiplantae</taxon>
        <taxon>Streptophyta</taxon>
        <taxon>Embryophyta</taxon>
        <taxon>Tracheophyta</taxon>
        <taxon>Spermatophyta</taxon>
        <taxon>Magnoliopsida</taxon>
        <taxon>eudicotyledons</taxon>
        <taxon>Gunneridae</taxon>
        <taxon>Pentapetalae</taxon>
        <taxon>rosids</taxon>
        <taxon>malvids</taxon>
        <taxon>Brassicales</taxon>
        <taxon>Brassicaceae</taxon>
        <taxon>Brassiceae</taxon>
        <taxon>Brassica</taxon>
    </lineage>
</organism>
<feature type="region of interest" description="Disordered" evidence="1">
    <location>
        <begin position="1"/>
        <end position="37"/>
    </location>
</feature>
<evidence type="ECO:0000313" key="3">
    <source>
        <dbReference type="Proteomes" id="UP000712600"/>
    </source>
</evidence>
<comment type="caution">
    <text evidence="2">The sequence shown here is derived from an EMBL/GenBank/DDBJ whole genome shotgun (WGS) entry which is preliminary data.</text>
</comment>
<proteinExistence type="predicted"/>
<dbReference type="Proteomes" id="UP000712600">
    <property type="component" value="Unassembled WGS sequence"/>
</dbReference>
<name>A0A8S9S1E3_BRACR</name>
<reference evidence="2" key="1">
    <citation type="submission" date="2019-12" db="EMBL/GenBank/DDBJ databases">
        <title>Genome sequencing and annotation of Brassica cretica.</title>
        <authorList>
            <person name="Studholme D.J."/>
            <person name="Sarris P."/>
        </authorList>
    </citation>
    <scope>NUCLEOTIDE SEQUENCE</scope>
    <source>
        <strain evidence="2">PFS-109/04</strain>
        <tissue evidence="2">Leaf</tissue>
    </source>
</reference>
<sequence length="64" mass="7049">MFSSFLESLYDGVGDDDEDNTNDRSSTTISTEEEAQACGVKDDLTELSHTLTRKFRGVANFLAP</sequence>
<protein>
    <submittedName>
        <fullName evidence="2">Uncharacterized protein</fullName>
    </submittedName>
</protein>
<dbReference type="AlphaFoldDB" id="A0A8S9S1E3"/>
<evidence type="ECO:0000256" key="1">
    <source>
        <dbReference type="SAM" id="MobiDB-lite"/>
    </source>
</evidence>
<gene>
    <name evidence="2" type="ORF">F2Q69_00026298</name>
</gene>